<sequence>MQAGEGKWFTDPELFPGTSEVTDDEYEAPEEVLVLQIDGVESLKALSNDISEWLRLVIFSGVMFPADPAVVIDEGEQVILRYFSNVEKQIPLSQLLVRAVRAEDLISRSPTTHLQVYRQRTKYPEDLIHELPISGWRSVLRKLISHLKETRGGQNVLVLYRAQYLRLGRVRAERSSRRESGGSKRMFVARVPGSQEQTAHILAQDLLDWGMGLQFSSEGSWLSLRPLPPFSVFPTDKGLEILFHPGSDMRSKLRLEVEVESAGADVLILTSSSKPRHYSPRQISERLQRHLKDRYPLACFEFPQSGRGRPGRD</sequence>
<gene>
    <name evidence="1" type="ORF">NDN08_006247</name>
</gene>
<accession>A0AAV8UK89</accession>
<proteinExistence type="predicted"/>
<dbReference type="Proteomes" id="UP001157974">
    <property type="component" value="Unassembled WGS sequence"/>
</dbReference>
<reference evidence="1 2" key="1">
    <citation type="journal article" date="2023" name="Nat. Commun.">
        <title>Origin of minicircular mitochondrial genomes in red algae.</title>
        <authorList>
            <person name="Lee Y."/>
            <person name="Cho C.H."/>
            <person name="Lee Y.M."/>
            <person name="Park S.I."/>
            <person name="Yang J.H."/>
            <person name="West J.A."/>
            <person name="Bhattacharya D."/>
            <person name="Yoon H.S."/>
        </authorList>
    </citation>
    <scope>NUCLEOTIDE SEQUENCE [LARGE SCALE GENOMIC DNA]</scope>
    <source>
        <strain evidence="1 2">CCMP1338</strain>
        <tissue evidence="1">Whole cell</tissue>
    </source>
</reference>
<comment type="caution">
    <text evidence="1">The sequence shown here is derived from an EMBL/GenBank/DDBJ whole genome shotgun (WGS) entry which is preliminary data.</text>
</comment>
<evidence type="ECO:0000313" key="1">
    <source>
        <dbReference type="EMBL" id="KAJ8902929.1"/>
    </source>
</evidence>
<name>A0AAV8UK89_9RHOD</name>
<keyword evidence="2" id="KW-1185">Reference proteome</keyword>
<dbReference type="EMBL" id="JAMWBK010000008">
    <property type="protein sequence ID" value="KAJ8902929.1"/>
    <property type="molecule type" value="Genomic_DNA"/>
</dbReference>
<organism evidence="1 2">
    <name type="scientific">Rhodosorus marinus</name>
    <dbReference type="NCBI Taxonomy" id="101924"/>
    <lineage>
        <taxon>Eukaryota</taxon>
        <taxon>Rhodophyta</taxon>
        <taxon>Stylonematophyceae</taxon>
        <taxon>Stylonematales</taxon>
        <taxon>Stylonemataceae</taxon>
        <taxon>Rhodosorus</taxon>
    </lineage>
</organism>
<protein>
    <submittedName>
        <fullName evidence="1">Uncharacterized protein</fullName>
    </submittedName>
</protein>
<dbReference type="AlphaFoldDB" id="A0AAV8UK89"/>
<evidence type="ECO:0000313" key="2">
    <source>
        <dbReference type="Proteomes" id="UP001157974"/>
    </source>
</evidence>